<dbReference type="EMBL" id="GIFC01006585">
    <property type="protein sequence ID" value="MXU88668.1"/>
    <property type="molecule type" value="Transcribed_RNA"/>
</dbReference>
<accession>A0A6B0UAN6</accession>
<evidence type="ECO:0000313" key="1">
    <source>
        <dbReference type="EMBL" id="MXU88668.1"/>
    </source>
</evidence>
<reference evidence="1" key="1">
    <citation type="submission" date="2019-12" db="EMBL/GenBank/DDBJ databases">
        <title>An insight into the sialome of adult female Ixodes ricinus ticks feeding for 6 days.</title>
        <authorList>
            <person name="Perner J."/>
            <person name="Ribeiro J.M.C."/>
        </authorList>
    </citation>
    <scope>NUCLEOTIDE SEQUENCE</scope>
    <source>
        <strain evidence="1">Semi-engorged</strain>
        <tissue evidence="1">Salivary glands</tissue>
    </source>
</reference>
<name>A0A6B0UAN6_IXORI</name>
<organism evidence="1">
    <name type="scientific">Ixodes ricinus</name>
    <name type="common">Common tick</name>
    <name type="synonym">Acarus ricinus</name>
    <dbReference type="NCBI Taxonomy" id="34613"/>
    <lineage>
        <taxon>Eukaryota</taxon>
        <taxon>Metazoa</taxon>
        <taxon>Ecdysozoa</taxon>
        <taxon>Arthropoda</taxon>
        <taxon>Chelicerata</taxon>
        <taxon>Arachnida</taxon>
        <taxon>Acari</taxon>
        <taxon>Parasitiformes</taxon>
        <taxon>Ixodida</taxon>
        <taxon>Ixodoidea</taxon>
        <taxon>Ixodidae</taxon>
        <taxon>Ixodinae</taxon>
        <taxon>Ixodes</taxon>
    </lineage>
</organism>
<proteinExistence type="predicted"/>
<dbReference type="AlphaFoldDB" id="A0A6B0UAN6"/>
<protein>
    <submittedName>
        <fullName evidence="1">Uncharacterized protein</fullName>
    </submittedName>
</protein>
<sequence length="103" mass="11964">MRPRLAVGFLMARCSSFKWLPAYCSPCSATKRRRMSLAPSKMRKMRRSRWTLSSPVSRMKPMPPWIWMDSSVTYQAHSDAVTFVLAASRWYSVKPRSMLPDSM</sequence>